<organism evidence="2 3">
    <name type="scientific">Pleodorina starrii</name>
    <dbReference type="NCBI Taxonomy" id="330485"/>
    <lineage>
        <taxon>Eukaryota</taxon>
        <taxon>Viridiplantae</taxon>
        <taxon>Chlorophyta</taxon>
        <taxon>core chlorophytes</taxon>
        <taxon>Chlorophyceae</taxon>
        <taxon>CS clade</taxon>
        <taxon>Chlamydomonadales</taxon>
        <taxon>Volvocaceae</taxon>
        <taxon>Pleodorina</taxon>
    </lineage>
</organism>
<evidence type="ECO:0000313" key="2">
    <source>
        <dbReference type="EMBL" id="GLC58026.1"/>
    </source>
</evidence>
<feature type="compositionally biased region" description="Polar residues" evidence="1">
    <location>
        <begin position="1"/>
        <end position="20"/>
    </location>
</feature>
<dbReference type="EMBL" id="BRXU01000021">
    <property type="protein sequence ID" value="GLC58026.1"/>
    <property type="molecule type" value="Genomic_DNA"/>
</dbReference>
<feature type="compositionally biased region" description="Basic residues" evidence="1">
    <location>
        <begin position="70"/>
        <end position="80"/>
    </location>
</feature>
<comment type="caution">
    <text evidence="2">The sequence shown here is derived from an EMBL/GenBank/DDBJ whole genome shotgun (WGS) entry which is preliminary data.</text>
</comment>
<evidence type="ECO:0000256" key="1">
    <source>
        <dbReference type="SAM" id="MobiDB-lite"/>
    </source>
</evidence>
<feature type="region of interest" description="Disordered" evidence="1">
    <location>
        <begin position="1"/>
        <end position="89"/>
    </location>
</feature>
<keyword evidence="3" id="KW-1185">Reference proteome</keyword>
<dbReference type="Proteomes" id="UP001165080">
    <property type="component" value="Unassembled WGS sequence"/>
</dbReference>
<dbReference type="AlphaFoldDB" id="A0A9W6BV30"/>
<evidence type="ECO:0000313" key="3">
    <source>
        <dbReference type="Proteomes" id="UP001165080"/>
    </source>
</evidence>
<proteinExistence type="predicted"/>
<accession>A0A9W6BV30</accession>
<gene>
    <name evidence="2" type="primary">PLEST011924</name>
    <name evidence="2" type="ORF">PLESTB_001309900</name>
</gene>
<protein>
    <submittedName>
        <fullName evidence="2">Uncharacterized protein</fullName>
    </submittedName>
</protein>
<reference evidence="2 3" key="1">
    <citation type="journal article" date="2023" name="Commun. Biol.">
        <title>Reorganization of the ancestral sex-determining regions during the evolution of trioecy in Pleodorina starrii.</title>
        <authorList>
            <person name="Takahashi K."/>
            <person name="Suzuki S."/>
            <person name="Kawai-Toyooka H."/>
            <person name="Yamamoto K."/>
            <person name="Hamaji T."/>
            <person name="Ootsuki R."/>
            <person name="Yamaguchi H."/>
            <person name="Kawachi M."/>
            <person name="Higashiyama T."/>
            <person name="Nozaki H."/>
        </authorList>
    </citation>
    <scope>NUCLEOTIDE SEQUENCE [LARGE SCALE GENOMIC DNA]</scope>
    <source>
        <strain evidence="2 3">NIES-4479</strain>
    </source>
</reference>
<name>A0A9W6BV30_9CHLO</name>
<sequence length="119" mass="14451">MNTARIQPSSTQAVRRTTQLPRLPSDEEFEAAYTSSQWFTGDASVDDTPQQHQQPEEVEGFTQPYYPYYPRRHPRPHRGQWRSQQWGQWGHPQWGHPQWGQTYYWGQQQHPHWQHHMWQ</sequence>